<dbReference type="OrthoDB" id="5829920at2"/>
<dbReference type="InterPro" id="IPR011009">
    <property type="entry name" value="Kinase-like_dom_sf"/>
</dbReference>
<dbReference type="SUPFAM" id="SSF56112">
    <property type="entry name" value="Protein kinase-like (PK-like)"/>
    <property type="match status" value="1"/>
</dbReference>
<protein>
    <submittedName>
        <fullName evidence="3">Aminoglycoside phosphotransferase</fullName>
    </submittedName>
</protein>
<dbReference type="Gene3D" id="3.30.200.20">
    <property type="entry name" value="Phosphorylase Kinase, domain 1"/>
    <property type="match status" value="1"/>
</dbReference>
<dbReference type="RefSeq" id="WP_128784456.1">
    <property type="nucleotide sequence ID" value="NZ_JAKJSG010000093.1"/>
</dbReference>
<reference evidence="3 4" key="1">
    <citation type="submission" date="2018-11" db="EMBL/GenBank/DDBJ databases">
        <title>Photobacterium sp. BEI247 sp. nov., a marine bacterium isolated from Yongle Blue Hole in the South China Sea.</title>
        <authorList>
            <person name="Wang X."/>
        </authorList>
    </citation>
    <scope>NUCLEOTIDE SEQUENCE [LARGE SCALE GENOMIC DNA]</scope>
    <source>
        <strain evidence="4">BEI247</strain>
    </source>
</reference>
<evidence type="ECO:0000259" key="2">
    <source>
        <dbReference type="Pfam" id="PF01636"/>
    </source>
</evidence>
<evidence type="ECO:0000313" key="4">
    <source>
        <dbReference type="Proteomes" id="UP000287563"/>
    </source>
</evidence>
<dbReference type="Gene3D" id="3.90.1200.10">
    <property type="match status" value="1"/>
</dbReference>
<comment type="similarity">
    <text evidence="1">Belongs to the pseudomonas-type ThrB family.</text>
</comment>
<dbReference type="PANTHER" id="PTHR21064">
    <property type="entry name" value="AMINOGLYCOSIDE PHOSPHOTRANSFERASE DOMAIN-CONTAINING PROTEIN-RELATED"/>
    <property type="match status" value="1"/>
</dbReference>
<dbReference type="AlphaFoldDB" id="A0A444JP16"/>
<sequence length="364" mass="42725">MASEPVQRRLQFVLDAYKKYPNDNVTLCYFGMANEVFIVPTKEGKYVLKNCFKSNTRELVSNEVALIEHLNLHGCPTPAIVADKTGSPFLEFDGSYYVMTEFVPDMTYNWESDIPAKAHRETVHALADFHKASRNFNEPYPGLRVQFLDMAACRSWLQDLKEQIETADKSRESVVKMARLLPKLIALACKLEDEISTLDLTVLEKCYIHGDMHCFNLFYDQDGNYTGVIDFDFSRYDHRLTDIYWSSRIFFFRELRKKYSREELNSEDFDVPQAIVEQILYDNWQMIVSEYRKTSGLTAEELLLIHLFVEAVPLYIVRFFNLTNSEEECLKHLDWFEWELSRLERDSQVLQVVIKRVLDELDSK</sequence>
<dbReference type="InterPro" id="IPR050249">
    <property type="entry name" value="Pseudomonas-type_ThrB"/>
</dbReference>
<keyword evidence="3" id="KW-0808">Transferase</keyword>
<evidence type="ECO:0000256" key="1">
    <source>
        <dbReference type="ARBA" id="ARBA00038240"/>
    </source>
</evidence>
<comment type="caution">
    <text evidence="3">The sequence shown here is derived from an EMBL/GenBank/DDBJ whole genome shotgun (WGS) entry which is preliminary data.</text>
</comment>
<dbReference type="EMBL" id="RJLM01000005">
    <property type="protein sequence ID" value="RWX54831.1"/>
    <property type="molecule type" value="Genomic_DNA"/>
</dbReference>
<organism evidence="3 4">
    <name type="scientific">Photobacterium chitinilyticum</name>
    <dbReference type="NCBI Taxonomy" id="2485123"/>
    <lineage>
        <taxon>Bacteria</taxon>
        <taxon>Pseudomonadati</taxon>
        <taxon>Pseudomonadota</taxon>
        <taxon>Gammaproteobacteria</taxon>
        <taxon>Vibrionales</taxon>
        <taxon>Vibrionaceae</taxon>
        <taxon>Photobacterium</taxon>
    </lineage>
</organism>
<accession>A0A444JP16</accession>
<dbReference type="GO" id="GO:0019202">
    <property type="term" value="F:amino acid kinase activity"/>
    <property type="evidence" value="ECO:0007669"/>
    <property type="project" value="TreeGrafter"/>
</dbReference>
<dbReference type="InterPro" id="IPR002575">
    <property type="entry name" value="Aminoglycoside_PTrfase"/>
</dbReference>
<dbReference type="Proteomes" id="UP000287563">
    <property type="component" value="Unassembled WGS sequence"/>
</dbReference>
<name>A0A444JP16_9GAMM</name>
<dbReference type="Pfam" id="PF01636">
    <property type="entry name" value="APH"/>
    <property type="match status" value="1"/>
</dbReference>
<keyword evidence="4" id="KW-1185">Reference proteome</keyword>
<feature type="domain" description="Aminoglycoside phosphotransferase" evidence="2">
    <location>
        <begin position="31"/>
        <end position="258"/>
    </location>
</feature>
<gene>
    <name evidence="3" type="ORF">EDI28_13870</name>
</gene>
<dbReference type="PANTHER" id="PTHR21064:SF6">
    <property type="entry name" value="AMINOGLYCOSIDE PHOSPHOTRANSFERASE DOMAIN-CONTAINING PROTEIN"/>
    <property type="match status" value="1"/>
</dbReference>
<proteinExistence type="inferred from homology"/>
<evidence type="ECO:0000313" key="3">
    <source>
        <dbReference type="EMBL" id="RWX54831.1"/>
    </source>
</evidence>